<proteinExistence type="predicted"/>
<keyword evidence="9" id="KW-0560">Oxidoreductase</keyword>
<dbReference type="InterPro" id="IPR017896">
    <property type="entry name" value="4Fe4S_Fe-S-bd"/>
</dbReference>
<dbReference type="InterPro" id="IPR050340">
    <property type="entry name" value="Cytosolic_Fe-S_CAF"/>
</dbReference>
<evidence type="ECO:0000256" key="3">
    <source>
        <dbReference type="ARBA" id="ARBA00022737"/>
    </source>
</evidence>
<evidence type="ECO:0000256" key="5">
    <source>
        <dbReference type="ARBA" id="ARBA00023014"/>
    </source>
</evidence>
<dbReference type="PANTHER" id="PTHR11615">
    <property type="entry name" value="NITRATE, FORMATE, IRON DEHYDROGENASE"/>
    <property type="match status" value="1"/>
</dbReference>
<dbReference type="NCBIfam" id="TIGR02512">
    <property type="entry name" value="FeFe_hydrog_A"/>
    <property type="match status" value="1"/>
</dbReference>
<dbReference type="NCBIfam" id="NF040763">
    <property type="entry name" value="FeFe_hydrog_A6"/>
    <property type="match status" value="1"/>
</dbReference>
<dbReference type="Gene3D" id="3.10.20.740">
    <property type="match status" value="1"/>
</dbReference>
<dbReference type="PROSITE" id="PS51085">
    <property type="entry name" value="2FE2S_FER_2"/>
    <property type="match status" value="1"/>
</dbReference>
<dbReference type="SMART" id="SM00929">
    <property type="entry name" value="NADH-G_4Fe-4S_3"/>
    <property type="match status" value="1"/>
</dbReference>
<dbReference type="FunFam" id="3.30.70.20:FF:000035">
    <property type="entry name" value="Iron hydrogenase 1"/>
    <property type="match status" value="1"/>
</dbReference>
<dbReference type="EC" id="1.12.1.3" evidence="9"/>
<dbReference type="InterPro" id="IPR049830">
    <property type="entry name" value="HndD"/>
</dbReference>
<dbReference type="Pfam" id="PF02906">
    <property type="entry name" value="Fe_hyd_lg_C"/>
    <property type="match status" value="1"/>
</dbReference>
<dbReference type="GO" id="GO:0050583">
    <property type="term" value="F:hydrogen dehydrogenase (NADP+) activity"/>
    <property type="evidence" value="ECO:0007669"/>
    <property type="project" value="UniProtKB-EC"/>
</dbReference>
<accession>A0A140KZL9</accession>
<evidence type="ECO:0000259" key="6">
    <source>
        <dbReference type="PROSITE" id="PS51085"/>
    </source>
</evidence>
<evidence type="ECO:0000313" key="10">
    <source>
        <dbReference type="Proteomes" id="UP000070456"/>
    </source>
</evidence>
<dbReference type="CDD" id="cd00207">
    <property type="entry name" value="fer2"/>
    <property type="match status" value="1"/>
</dbReference>
<keyword evidence="10" id="KW-1185">Reference proteome</keyword>
<dbReference type="PROSITE" id="PS00198">
    <property type="entry name" value="4FE4S_FER_1"/>
    <property type="match status" value="1"/>
</dbReference>
<evidence type="ECO:0000259" key="7">
    <source>
        <dbReference type="PROSITE" id="PS51379"/>
    </source>
</evidence>
<evidence type="ECO:0000256" key="4">
    <source>
        <dbReference type="ARBA" id="ARBA00023004"/>
    </source>
</evidence>
<dbReference type="GO" id="GO:0005506">
    <property type="term" value="F:iron ion binding"/>
    <property type="evidence" value="ECO:0007669"/>
    <property type="project" value="InterPro"/>
</dbReference>
<keyword evidence="3" id="KW-0677">Repeat</keyword>
<dbReference type="Pfam" id="PF10588">
    <property type="entry name" value="NADH-G_4Fe-4S_3"/>
    <property type="match status" value="1"/>
</dbReference>
<dbReference type="Pfam" id="PF02256">
    <property type="entry name" value="Fe_hyd_SSU"/>
    <property type="match status" value="1"/>
</dbReference>
<dbReference type="GO" id="GO:0051539">
    <property type="term" value="F:4 iron, 4 sulfur cluster binding"/>
    <property type="evidence" value="ECO:0007669"/>
    <property type="project" value="UniProtKB-KW"/>
</dbReference>
<evidence type="ECO:0000256" key="1">
    <source>
        <dbReference type="ARBA" id="ARBA00022485"/>
    </source>
</evidence>
<keyword evidence="1" id="KW-0004">4Fe-4S</keyword>
<dbReference type="Pfam" id="PF00037">
    <property type="entry name" value="Fer4"/>
    <property type="match status" value="1"/>
</dbReference>
<dbReference type="RefSeq" id="WP_068557995.1">
    <property type="nucleotide sequence ID" value="NZ_LOEE01000078.1"/>
</dbReference>
<dbReference type="EMBL" id="LOEE01000078">
    <property type="protein sequence ID" value="KXG73744.1"/>
    <property type="molecule type" value="Genomic_DNA"/>
</dbReference>
<sequence>MKEMITLWINHQELKVKKGTTILEAAKFANIHIPTLCHLKLEDFGIVNQGASCRVCMVEVEGRPNLMPACTTEAVEGMKIRTDTLRAIVARRMAVELLLSNHPNECFTCPKNLECDLQALAKELGIREIPWVGEKMNYDKDTSSDAIVKDPNKCVMCRRCETMCNDVQTCRILSGMNRGFDAFVGPAFNIPMVESSCTYCGQCVAVCPTAALTEVNHTNKVWKALNDPKKHVIAQVAPAIRVALGEMFDMAPGTIVTGKLATALRRLGFDGVFDTDFGADLTIMEEASELVHRLKHNGRLPILTSCCPAWVKFFEHQFPDMLDIPSTCKSPHIMFGAVAKTYYAEKMGIDPESVVVVSVMPCIAKKAEAKRPELTKDENNNVDIVVTTREFAAMLKEAGIDFATLEDSDFDRILGESTGASVIFGTTGGVIEAAVRTAYEWITGETLENVEFSQLRGIEGIREAEVKVGDRVLKIGIAHELGNARRLLEAIREGKVHYDAIEIMACPGGCVGGGGQPYHHGNMEIIRKRQEAIYKEDRNKPRRKSHENSEVLQLYHEYLGEPYGEKAHQLLHTYYEAKERI</sequence>
<dbReference type="SUPFAM" id="SSF53920">
    <property type="entry name" value="Fe-only hydrogenase"/>
    <property type="match status" value="1"/>
</dbReference>
<evidence type="ECO:0000259" key="8">
    <source>
        <dbReference type="PROSITE" id="PS51839"/>
    </source>
</evidence>
<dbReference type="InterPro" id="IPR019574">
    <property type="entry name" value="NADH_UbQ_OxRdtase_Gsu_4Fe4S-bd"/>
</dbReference>
<keyword evidence="5" id="KW-0411">Iron-sulfur</keyword>
<dbReference type="Proteomes" id="UP000070456">
    <property type="component" value="Unassembled WGS sequence"/>
</dbReference>
<dbReference type="SMART" id="SM00902">
    <property type="entry name" value="Fe_hyd_SSU"/>
    <property type="match status" value="1"/>
</dbReference>
<reference evidence="9 10" key="1">
    <citation type="submission" date="2015-12" db="EMBL/GenBank/DDBJ databases">
        <title>Draft genome sequence of the thermoanaerobe Thermotalea metallivorans, an isolate from the runoff channel of the Great Artesian Basin, Australia.</title>
        <authorList>
            <person name="Patel B.K."/>
        </authorList>
    </citation>
    <scope>NUCLEOTIDE SEQUENCE [LARGE SCALE GENOMIC DNA]</scope>
    <source>
        <strain evidence="9 10">B2-1</strain>
    </source>
</reference>
<dbReference type="Gene3D" id="3.40.950.10">
    <property type="entry name" value="Fe-only Hydrogenase (Larger Subunit), Chain L, domain 3"/>
    <property type="match status" value="1"/>
</dbReference>
<dbReference type="PROSITE" id="PS51839">
    <property type="entry name" value="4FE4S_HC3"/>
    <property type="match status" value="1"/>
</dbReference>
<feature type="domain" description="4Fe-4S His(Cys)3-ligated-type" evidence="8">
    <location>
        <begin position="86"/>
        <end position="125"/>
    </location>
</feature>
<evidence type="ECO:0000256" key="2">
    <source>
        <dbReference type="ARBA" id="ARBA00022723"/>
    </source>
</evidence>
<dbReference type="InterPro" id="IPR036991">
    <property type="entry name" value="Fe_hydrogenase_ssu_sf"/>
</dbReference>
<name>A0A140KZL9_9FIRM</name>
<dbReference type="STRING" id="520762.AN619_29090"/>
<dbReference type="InterPro" id="IPR036010">
    <property type="entry name" value="2Fe-2S_ferredoxin-like_sf"/>
</dbReference>
<dbReference type="Gene3D" id="4.10.260.20">
    <property type="entry name" value="Iron hydrogenase, small subunit"/>
    <property type="match status" value="1"/>
</dbReference>
<gene>
    <name evidence="9" type="primary">hndD_4</name>
    <name evidence="9" type="ORF">AN619_29090</name>
</gene>
<dbReference type="GO" id="GO:0008901">
    <property type="term" value="F:ferredoxin hydrogenase activity"/>
    <property type="evidence" value="ECO:0007669"/>
    <property type="project" value="InterPro"/>
</dbReference>
<keyword evidence="4" id="KW-0408">Iron</keyword>
<dbReference type="SUPFAM" id="SSF54292">
    <property type="entry name" value="2Fe-2S ferredoxin-like"/>
    <property type="match status" value="1"/>
</dbReference>
<dbReference type="InterPro" id="IPR017900">
    <property type="entry name" value="4Fe4S_Fe_S_CS"/>
</dbReference>
<dbReference type="Pfam" id="PF13510">
    <property type="entry name" value="Fer2_4"/>
    <property type="match status" value="1"/>
</dbReference>
<evidence type="ECO:0000313" key="9">
    <source>
        <dbReference type="EMBL" id="KXG73744.1"/>
    </source>
</evidence>
<feature type="domain" description="2Fe-2S ferredoxin-type" evidence="6">
    <location>
        <begin position="3"/>
        <end position="86"/>
    </location>
</feature>
<organism evidence="9 10">
    <name type="scientific">Thermotalea metallivorans</name>
    <dbReference type="NCBI Taxonomy" id="520762"/>
    <lineage>
        <taxon>Bacteria</taxon>
        <taxon>Bacillati</taxon>
        <taxon>Bacillota</taxon>
        <taxon>Clostridia</taxon>
        <taxon>Peptostreptococcales</taxon>
        <taxon>Thermotaleaceae</taxon>
        <taxon>Thermotalea</taxon>
    </lineage>
</organism>
<dbReference type="Gene3D" id="3.30.70.20">
    <property type="match status" value="1"/>
</dbReference>
<feature type="domain" description="4Fe-4S ferredoxin-type" evidence="7">
    <location>
        <begin position="188"/>
        <end position="217"/>
    </location>
</feature>
<dbReference type="SUPFAM" id="SSF54862">
    <property type="entry name" value="4Fe-4S ferredoxins"/>
    <property type="match status" value="1"/>
</dbReference>
<feature type="domain" description="4Fe-4S ferredoxin-type" evidence="7">
    <location>
        <begin position="145"/>
        <end position="175"/>
    </location>
</feature>
<dbReference type="InterPro" id="IPR013352">
    <property type="entry name" value="Fe_hydrogenase_subset"/>
</dbReference>
<dbReference type="PROSITE" id="PS51379">
    <property type="entry name" value="4FE4S_FER_2"/>
    <property type="match status" value="2"/>
</dbReference>
<dbReference type="InterPro" id="IPR003149">
    <property type="entry name" value="Fe_hydrogenase_ssu"/>
</dbReference>
<dbReference type="InterPro" id="IPR001041">
    <property type="entry name" value="2Fe-2S_ferredoxin-type"/>
</dbReference>
<dbReference type="InterPro" id="IPR004108">
    <property type="entry name" value="Fe_hydrogenase_lsu_C"/>
</dbReference>
<dbReference type="PATRIC" id="fig|520762.4.peg.3210"/>
<keyword evidence="2" id="KW-0479">Metal-binding</keyword>
<dbReference type="AlphaFoldDB" id="A0A140KZL9"/>
<dbReference type="Gene3D" id="3.40.50.1780">
    <property type="match status" value="1"/>
</dbReference>
<protein>
    <submittedName>
        <fullName evidence="9">NADP-reducing hydrogenase subunit HndC</fullName>
        <ecNumber evidence="9">1.12.1.3</ecNumber>
    </submittedName>
</protein>
<dbReference type="InterPro" id="IPR009016">
    <property type="entry name" value="Fe_hydrogenase"/>
</dbReference>
<comment type="caution">
    <text evidence="9">The sequence shown here is derived from an EMBL/GenBank/DDBJ whole genome shotgun (WGS) entry which is preliminary data.</text>
</comment>